<dbReference type="PANTHER" id="PTHR47331">
    <property type="entry name" value="PHD-TYPE DOMAIN-CONTAINING PROTEIN"/>
    <property type="match status" value="1"/>
</dbReference>
<dbReference type="InterPro" id="IPR043502">
    <property type="entry name" value="DNA/RNA_pol_sf"/>
</dbReference>
<evidence type="ECO:0000313" key="1">
    <source>
        <dbReference type="EMBL" id="KMQ86793.1"/>
    </source>
</evidence>
<name>A0A0J7K8M5_LASNI</name>
<accession>A0A0J7K8M5</accession>
<evidence type="ECO:0000313" key="2">
    <source>
        <dbReference type="Proteomes" id="UP000036403"/>
    </source>
</evidence>
<dbReference type="AlphaFoldDB" id="A0A0J7K8M5"/>
<dbReference type="Pfam" id="PF05380">
    <property type="entry name" value="Peptidase_A17"/>
    <property type="match status" value="1"/>
</dbReference>
<dbReference type="OrthoDB" id="6428063at2759"/>
<comment type="caution">
    <text evidence="1">The sequence shown here is derived from an EMBL/GenBank/DDBJ whole genome shotgun (WGS) entry which is preliminary data.</text>
</comment>
<proteinExistence type="predicted"/>
<dbReference type="PANTHER" id="PTHR47331:SF4">
    <property type="entry name" value="PEPTIDASE S1 DOMAIN-CONTAINING PROTEIN"/>
    <property type="match status" value="1"/>
</dbReference>
<dbReference type="SUPFAM" id="SSF56672">
    <property type="entry name" value="DNA/RNA polymerases"/>
    <property type="match status" value="1"/>
</dbReference>
<protein>
    <submittedName>
        <fullName evidence="1">Integrase core domain protein</fullName>
    </submittedName>
</protein>
<dbReference type="Proteomes" id="UP000036403">
    <property type="component" value="Unassembled WGS sequence"/>
</dbReference>
<sequence length="488" mass="57583">MLHRFREKKIGLSADIAKAFLQISVVPTDRDVLRFLWWDTEERIETYRHRRVIFGVSSSPFLLGATIELHVEQSFNSTDSLHRKKICEKLAKSFYVDDCITSVNSYTDFQIFQEEAVSLMSGAKFDLRKWKYTGMRNQNGQTTVLGILWDTDKDTLALSRPLFDIIPEKITKRMVLSWTHKVFDPLGFTCPVLLKPKLMLRRFWNQRIDWDVEIDADSKSEFLEWLQQLNLLQLIRIPRWIFGEQRDEDSMSFHIFVDASKEAYAAALFVRVKSSLEVQVHLVEAKSRVASQEERTIPRLELLAASIGARMMHSFDKTMDYKHIKRYFWSNSTTVLSWIRREKQWATFVWNRIQEIRKLTDPESWRYVPGELNPADLPSRGCDPKKLVESRWWEGPLWLRSPLEEWPTENKKVDEKLINEELCKASKRLKKKTVSNTEEDITMSNFTTNSVGSNIPWYLQRYSSYPKILRLIAWMLRFLTNCKRSCVV</sequence>
<dbReference type="GO" id="GO:0071897">
    <property type="term" value="P:DNA biosynthetic process"/>
    <property type="evidence" value="ECO:0007669"/>
    <property type="project" value="UniProtKB-ARBA"/>
</dbReference>
<gene>
    <name evidence="1" type="ORF">RF55_14130</name>
</gene>
<organism evidence="1 2">
    <name type="scientific">Lasius niger</name>
    <name type="common">Black garden ant</name>
    <dbReference type="NCBI Taxonomy" id="67767"/>
    <lineage>
        <taxon>Eukaryota</taxon>
        <taxon>Metazoa</taxon>
        <taxon>Ecdysozoa</taxon>
        <taxon>Arthropoda</taxon>
        <taxon>Hexapoda</taxon>
        <taxon>Insecta</taxon>
        <taxon>Pterygota</taxon>
        <taxon>Neoptera</taxon>
        <taxon>Endopterygota</taxon>
        <taxon>Hymenoptera</taxon>
        <taxon>Apocrita</taxon>
        <taxon>Aculeata</taxon>
        <taxon>Formicoidea</taxon>
        <taxon>Formicidae</taxon>
        <taxon>Formicinae</taxon>
        <taxon>Lasius</taxon>
        <taxon>Lasius</taxon>
    </lineage>
</organism>
<dbReference type="InterPro" id="IPR008042">
    <property type="entry name" value="Retrotrans_Pao"/>
</dbReference>
<reference evidence="1 2" key="1">
    <citation type="submission" date="2015-04" db="EMBL/GenBank/DDBJ databases">
        <title>Lasius niger genome sequencing.</title>
        <authorList>
            <person name="Konorov E.A."/>
            <person name="Nikitin M.A."/>
            <person name="Kirill M.V."/>
            <person name="Chang P."/>
        </authorList>
    </citation>
    <scope>NUCLEOTIDE SEQUENCE [LARGE SCALE GENOMIC DNA]</scope>
    <source>
        <tissue evidence="1">Whole</tissue>
    </source>
</reference>
<dbReference type="STRING" id="67767.A0A0J7K8M5"/>
<feature type="non-terminal residue" evidence="1">
    <location>
        <position position="488"/>
    </location>
</feature>
<dbReference type="EMBL" id="LBMM01011497">
    <property type="protein sequence ID" value="KMQ86793.1"/>
    <property type="molecule type" value="Genomic_DNA"/>
</dbReference>
<dbReference type="PaxDb" id="67767-A0A0J7K8M5"/>
<keyword evidence="2" id="KW-1185">Reference proteome</keyword>